<name>A0ABW8TJ54_9CLOT</name>
<reference evidence="2 3" key="1">
    <citation type="submission" date="2024-11" db="EMBL/GenBank/DDBJ databases">
        <authorList>
            <person name="Heng Y.C."/>
            <person name="Lim A.C.H."/>
            <person name="Lee J.K.Y."/>
            <person name="Kittelmann S."/>
        </authorList>
    </citation>
    <scope>NUCLEOTIDE SEQUENCE [LARGE SCALE GENOMIC DNA]</scope>
    <source>
        <strain evidence="2 3">WILCCON 0114</strain>
    </source>
</reference>
<keyword evidence="1" id="KW-1133">Transmembrane helix</keyword>
<protein>
    <submittedName>
        <fullName evidence="2">Uncharacterized protein</fullName>
    </submittedName>
</protein>
<dbReference type="RefSeq" id="WP_406788179.1">
    <property type="nucleotide sequence ID" value="NZ_JBJIAA010000011.1"/>
</dbReference>
<gene>
    <name evidence="2" type="ORF">ACJDT4_13975</name>
</gene>
<keyword evidence="1" id="KW-0472">Membrane</keyword>
<keyword evidence="1" id="KW-0812">Transmembrane</keyword>
<organism evidence="2 3">
    <name type="scientific">Clostridium neuense</name>
    <dbReference type="NCBI Taxonomy" id="1728934"/>
    <lineage>
        <taxon>Bacteria</taxon>
        <taxon>Bacillati</taxon>
        <taxon>Bacillota</taxon>
        <taxon>Clostridia</taxon>
        <taxon>Eubacteriales</taxon>
        <taxon>Clostridiaceae</taxon>
        <taxon>Clostridium</taxon>
    </lineage>
</organism>
<evidence type="ECO:0000313" key="2">
    <source>
        <dbReference type="EMBL" id="MFL0251525.1"/>
    </source>
</evidence>
<keyword evidence="3" id="KW-1185">Reference proteome</keyword>
<feature type="transmembrane region" description="Helical" evidence="1">
    <location>
        <begin position="6"/>
        <end position="25"/>
    </location>
</feature>
<proteinExistence type="predicted"/>
<comment type="caution">
    <text evidence="2">The sequence shown here is derived from an EMBL/GenBank/DDBJ whole genome shotgun (WGS) entry which is preliminary data.</text>
</comment>
<sequence>MKVVFIGIIFPVLAGVFMLFVVIYTRKSKKPKAKKSINGEQHEKSDYEQRLDRNALKKLMNIREIKNNKIYMRNGAVRVNLGISSPDFELLTDEEQTTFENCLIMCALSLNFPVMFHTTLKKMEIKEPAEQVEGTMNSSDTLISDNLKNYCSQLYTAYRKMEDEKGVFVRKSFCTVGAYLPGRDEKKVLNELQSRVDNIAGGLSRARMKVNLLNSESTAQIFTDLFNRGKNIKIEKLEKDGVFDLYSEGVGQVVEIDEE</sequence>
<dbReference type="EMBL" id="JBJIAA010000011">
    <property type="protein sequence ID" value="MFL0251525.1"/>
    <property type="molecule type" value="Genomic_DNA"/>
</dbReference>
<evidence type="ECO:0000256" key="1">
    <source>
        <dbReference type="SAM" id="Phobius"/>
    </source>
</evidence>
<accession>A0ABW8TJ54</accession>
<evidence type="ECO:0000313" key="3">
    <source>
        <dbReference type="Proteomes" id="UP001623592"/>
    </source>
</evidence>
<dbReference type="Proteomes" id="UP001623592">
    <property type="component" value="Unassembled WGS sequence"/>
</dbReference>